<comment type="caution">
    <text evidence="1">The sequence shown here is derived from an EMBL/GenBank/DDBJ whole genome shotgun (WGS) entry which is preliminary data.</text>
</comment>
<keyword evidence="2" id="KW-1185">Reference proteome</keyword>
<dbReference type="EMBL" id="CAMGYJ010000002">
    <property type="protein sequence ID" value="CAI0385398.1"/>
    <property type="molecule type" value="Genomic_DNA"/>
</dbReference>
<protein>
    <submittedName>
        <fullName evidence="1">Uncharacterized protein</fullName>
    </submittedName>
</protein>
<gene>
    <name evidence="1" type="ORF">LITE_LOCUS4776</name>
</gene>
<accession>A0AAV0HKM1</accession>
<proteinExistence type="predicted"/>
<organism evidence="1 2">
    <name type="scientific">Linum tenue</name>
    <dbReference type="NCBI Taxonomy" id="586396"/>
    <lineage>
        <taxon>Eukaryota</taxon>
        <taxon>Viridiplantae</taxon>
        <taxon>Streptophyta</taxon>
        <taxon>Embryophyta</taxon>
        <taxon>Tracheophyta</taxon>
        <taxon>Spermatophyta</taxon>
        <taxon>Magnoliopsida</taxon>
        <taxon>eudicotyledons</taxon>
        <taxon>Gunneridae</taxon>
        <taxon>Pentapetalae</taxon>
        <taxon>rosids</taxon>
        <taxon>fabids</taxon>
        <taxon>Malpighiales</taxon>
        <taxon>Linaceae</taxon>
        <taxon>Linum</taxon>
    </lineage>
</organism>
<dbReference type="AlphaFoldDB" id="A0AAV0HKM1"/>
<evidence type="ECO:0000313" key="1">
    <source>
        <dbReference type="EMBL" id="CAI0385398.1"/>
    </source>
</evidence>
<reference evidence="1" key="1">
    <citation type="submission" date="2022-08" db="EMBL/GenBank/DDBJ databases">
        <authorList>
            <person name="Gutierrez-Valencia J."/>
        </authorList>
    </citation>
    <scope>NUCLEOTIDE SEQUENCE</scope>
</reference>
<name>A0AAV0HKM1_9ROSI</name>
<evidence type="ECO:0000313" key="2">
    <source>
        <dbReference type="Proteomes" id="UP001154282"/>
    </source>
</evidence>
<feature type="non-terminal residue" evidence="1">
    <location>
        <position position="1"/>
    </location>
</feature>
<sequence length="128" mass="14897">VNLKGYKDSTVDLNEEELENTDDQNEEEVQKRYAVLIYGLRQAESLVLKFGTTTAFWSACRLLRGRPSPFRRLKSLTLRHKEDDMDMLTADQQVLISYFFGSSGRRIDYGHRVTKIFRLYPCTIIPSN</sequence>
<dbReference type="Proteomes" id="UP001154282">
    <property type="component" value="Unassembled WGS sequence"/>
</dbReference>